<dbReference type="InterPro" id="IPR000283">
    <property type="entry name" value="NADH_UbQ_OxRdtase_75kDa_su_CS"/>
</dbReference>
<dbReference type="GO" id="GO:0051539">
    <property type="term" value="F:4 iron, 4 sulfur cluster binding"/>
    <property type="evidence" value="ECO:0007669"/>
    <property type="project" value="UniProtKB-KW"/>
</dbReference>
<comment type="caution">
    <text evidence="9">The sequence shown here is derived from an EMBL/GenBank/DDBJ whole genome shotgun (WGS) entry which is preliminary data.</text>
</comment>
<dbReference type="InterPro" id="IPR054351">
    <property type="entry name" value="NADH_UbQ_OxRdtase_ferredoxin"/>
</dbReference>
<comment type="cofactor">
    <cofactor evidence="6">
        <name>[2Fe-2S] cluster</name>
        <dbReference type="ChEBI" id="CHEBI:190135"/>
    </cofactor>
</comment>
<dbReference type="Pfam" id="PF00384">
    <property type="entry name" value="Molybdopterin"/>
    <property type="match status" value="1"/>
</dbReference>
<evidence type="ECO:0000256" key="3">
    <source>
        <dbReference type="ARBA" id="ARBA00022723"/>
    </source>
</evidence>
<dbReference type="GO" id="GO:0008137">
    <property type="term" value="F:NADH dehydrogenase (ubiquinone) activity"/>
    <property type="evidence" value="ECO:0007669"/>
    <property type="project" value="InterPro"/>
</dbReference>
<evidence type="ECO:0000256" key="5">
    <source>
        <dbReference type="ARBA" id="ARBA00023014"/>
    </source>
</evidence>
<dbReference type="Pfam" id="PF10588">
    <property type="entry name" value="NADH-G_4Fe-4S_3"/>
    <property type="match status" value="1"/>
</dbReference>
<dbReference type="GO" id="GO:1990204">
    <property type="term" value="C:oxidoreductase complex"/>
    <property type="evidence" value="ECO:0007669"/>
    <property type="project" value="UniProtKB-ARBA"/>
</dbReference>
<dbReference type="Gene3D" id="3.30.70.20">
    <property type="match status" value="1"/>
</dbReference>
<dbReference type="PROSITE" id="PS51839">
    <property type="entry name" value="4FE4S_HC3"/>
    <property type="match status" value="1"/>
</dbReference>
<accession>A0A965GCA9</accession>
<keyword evidence="9" id="KW-0560">Oxidoreductase</keyword>
<evidence type="ECO:0000313" key="9">
    <source>
        <dbReference type="EMBL" id="NBR93677.1"/>
    </source>
</evidence>
<feature type="domain" description="4Fe-4S Mo/W bis-MGD-type" evidence="7">
    <location>
        <begin position="153"/>
        <end position="209"/>
    </location>
</feature>
<evidence type="ECO:0000313" key="10">
    <source>
        <dbReference type="Proteomes" id="UP000740727"/>
    </source>
</evidence>
<dbReference type="InterPro" id="IPR019574">
    <property type="entry name" value="NADH_UbQ_OxRdtase_Gsu_4Fe4S-bd"/>
</dbReference>
<keyword evidence="3" id="KW-0479">Metal-binding</keyword>
<dbReference type="PANTHER" id="PTHR43105:SF12">
    <property type="entry name" value="NADH-QUINONE OXIDOREDUCTASE SUBUNIT G"/>
    <property type="match status" value="1"/>
</dbReference>
<reference evidence="9" key="1">
    <citation type="submission" date="2018-10" db="EMBL/GenBank/DDBJ databases">
        <title>Iterative Subtractive Binning of Freshwater Chronoseries Metagenomes Recovers Nearly Complete Genomes from over Four Hundred Novel Species.</title>
        <authorList>
            <person name="Rodriguez-R L.M."/>
            <person name="Tsementzi D."/>
            <person name="Luo C."/>
            <person name="Konstantinidis K.T."/>
        </authorList>
    </citation>
    <scope>NUCLEOTIDE SEQUENCE</scope>
    <source>
        <strain evidence="9">WB5_2A_028</strain>
    </source>
</reference>
<dbReference type="Gene3D" id="2.40.40.20">
    <property type="match status" value="1"/>
</dbReference>
<dbReference type="PROSITE" id="PS51669">
    <property type="entry name" value="4FE4S_MOW_BIS_MGD"/>
    <property type="match status" value="1"/>
</dbReference>
<dbReference type="SMART" id="SM00926">
    <property type="entry name" value="Molybdop_Fe4S4"/>
    <property type="match status" value="1"/>
</dbReference>
<gene>
    <name evidence="9" type="ORF">EBT44_02345</name>
</gene>
<dbReference type="InterPro" id="IPR006657">
    <property type="entry name" value="MoPterin_dinucl-bd_dom"/>
</dbReference>
<dbReference type="SUPFAM" id="SSF50692">
    <property type="entry name" value="ADC-like"/>
    <property type="match status" value="1"/>
</dbReference>
<dbReference type="Gene3D" id="2.20.25.90">
    <property type="entry name" value="ADC-like domains"/>
    <property type="match status" value="1"/>
</dbReference>
<evidence type="ECO:0000256" key="4">
    <source>
        <dbReference type="ARBA" id="ARBA00023004"/>
    </source>
</evidence>
<dbReference type="Pfam" id="PF04879">
    <property type="entry name" value="Molybdop_Fe4S4"/>
    <property type="match status" value="1"/>
</dbReference>
<organism evidence="9 10">
    <name type="scientific">Candidatus Fonsibacter lacus</name>
    <dbReference type="NCBI Taxonomy" id="2576439"/>
    <lineage>
        <taxon>Bacteria</taxon>
        <taxon>Pseudomonadati</taxon>
        <taxon>Pseudomonadota</taxon>
        <taxon>Alphaproteobacteria</taxon>
        <taxon>Candidatus Pelagibacterales</taxon>
        <taxon>Candidatus Pelagibacterales incertae sedis</taxon>
        <taxon>Candidatus Fonsibacter</taxon>
    </lineage>
</organism>
<dbReference type="GO" id="GO:0016020">
    <property type="term" value="C:membrane"/>
    <property type="evidence" value="ECO:0007669"/>
    <property type="project" value="InterPro"/>
</dbReference>
<dbReference type="GO" id="GO:0051537">
    <property type="term" value="F:2 iron, 2 sulfur cluster binding"/>
    <property type="evidence" value="ECO:0007669"/>
    <property type="project" value="UniProtKB-KW"/>
</dbReference>
<protein>
    <submittedName>
        <fullName evidence="9">NADH-quinone oxidoreductase subunit G</fullName>
        <ecNumber evidence="9">1.6.5.11</ecNumber>
    </submittedName>
</protein>
<dbReference type="EMBL" id="RFXN01000017">
    <property type="protein sequence ID" value="NBR93677.1"/>
    <property type="molecule type" value="Genomic_DNA"/>
</dbReference>
<evidence type="ECO:0000256" key="1">
    <source>
        <dbReference type="ARBA" id="ARBA00022485"/>
    </source>
</evidence>
<sequence>MTAVQPQTDLITSEVAHKAQEGVMEFLLVNHPLDCPVCDKGGECPLQNQAMSNGRSESRFEGKKRTFEKPIHISSQVLLDRERCILCARCTRFSKEIAGDPFIDMGERGALQQVSIYEKDPFDSYFSGNTVQICPVGALTGSAYRFRSRPFDLVSTPTVCEHCASGCSMRTDVRRNKTLRRLAGNDPEVNEEWNCDKGRWAFQYTMAKDRIAAPLIRENGVLREASWPEALAAAAAGLKGKKAGVLVGGRATVEDAYAYAKFARVALGTNDIDFRSRPHSDEERSFLASQVVGSSVRYSDIDSADHVVLVGIEPEEESPIVFLRIRKQVRQRALAVTAIAPWNTRGFKKLHAKYVGITPGLEAGAIAQLSLTSASVIVVGERLCESTGALSAVADLVAKSGAKIAWVPRRAGERGALEAGAIGNLLPGGRPVSDAAARVDVAAAWSVESLPSDPGLDSAGILAAAAHGSVEALVVGGVDPFDMHAPEISGLDNAFVLSLEMRPSAITERADVVLPIAAVVEKSGSFMSWEGRVRAFEQSVPETPHQSDLYVLALVAEALGTPLGFSTVKGAAKEFGTLAKWDGARASFTQVTSSGTTGAISLATWRQLLDNGTLQVNEPNLAGTARKAVARINKTLAASLIVSDGDLVTISTDRGALSLNVEISDVVDNVVWLPRNGVGAQSLRILGALNGADVKVRKGL</sequence>
<dbReference type="PANTHER" id="PTHR43105">
    <property type="entry name" value="RESPIRATORY NITRATE REDUCTASE"/>
    <property type="match status" value="1"/>
</dbReference>
<dbReference type="InterPro" id="IPR006656">
    <property type="entry name" value="Mopterin_OxRdtase"/>
</dbReference>
<dbReference type="GO" id="GO:0003954">
    <property type="term" value="F:NADH dehydrogenase activity"/>
    <property type="evidence" value="ECO:0007669"/>
    <property type="project" value="TreeGrafter"/>
</dbReference>
<feature type="domain" description="4Fe-4S His(Cys)3-ligated-type" evidence="8">
    <location>
        <begin position="15"/>
        <end position="54"/>
    </location>
</feature>
<name>A0A965GCA9_9PROT</name>
<dbReference type="PROSITE" id="PS00643">
    <property type="entry name" value="COMPLEX1_75K_3"/>
    <property type="match status" value="1"/>
</dbReference>
<proteinExistence type="predicted"/>
<keyword evidence="5" id="KW-0411">Iron-sulfur</keyword>
<dbReference type="GO" id="GO:0042773">
    <property type="term" value="P:ATP synthesis coupled electron transport"/>
    <property type="evidence" value="ECO:0007669"/>
    <property type="project" value="InterPro"/>
</dbReference>
<dbReference type="InterPro" id="IPR006963">
    <property type="entry name" value="Mopterin_OxRdtase_4Fe-4S_dom"/>
</dbReference>
<dbReference type="Gene3D" id="3.10.20.740">
    <property type="match status" value="1"/>
</dbReference>
<dbReference type="AlphaFoldDB" id="A0A965GCA9"/>
<dbReference type="Pfam" id="PF01568">
    <property type="entry name" value="Molydop_binding"/>
    <property type="match status" value="1"/>
</dbReference>
<dbReference type="SUPFAM" id="SSF53706">
    <property type="entry name" value="Formate dehydrogenase/DMSO reductase, domains 1-3"/>
    <property type="match status" value="1"/>
</dbReference>
<dbReference type="Proteomes" id="UP000740727">
    <property type="component" value="Unassembled WGS sequence"/>
</dbReference>
<dbReference type="Pfam" id="PF22117">
    <property type="entry name" value="Fer4_Nqo3"/>
    <property type="match status" value="1"/>
</dbReference>
<dbReference type="Gene3D" id="3.40.228.10">
    <property type="entry name" value="Dimethylsulfoxide Reductase, domain 2"/>
    <property type="match status" value="1"/>
</dbReference>
<dbReference type="FunFam" id="3.30.70.20:FF:000016">
    <property type="entry name" value="NADH-quinone oxidoreductase"/>
    <property type="match status" value="1"/>
</dbReference>
<evidence type="ECO:0000259" key="7">
    <source>
        <dbReference type="PROSITE" id="PS51669"/>
    </source>
</evidence>
<keyword evidence="2" id="KW-0001">2Fe-2S</keyword>
<dbReference type="SUPFAM" id="SSF54862">
    <property type="entry name" value="4Fe-4S ferredoxins"/>
    <property type="match status" value="1"/>
</dbReference>
<evidence type="ECO:0000256" key="2">
    <source>
        <dbReference type="ARBA" id="ARBA00022714"/>
    </source>
</evidence>
<dbReference type="GO" id="GO:0046872">
    <property type="term" value="F:metal ion binding"/>
    <property type="evidence" value="ECO:0007669"/>
    <property type="project" value="UniProtKB-KW"/>
</dbReference>
<dbReference type="Gene3D" id="3.40.50.740">
    <property type="match status" value="2"/>
</dbReference>
<dbReference type="GO" id="GO:0043546">
    <property type="term" value="F:molybdopterin cofactor binding"/>
    <property type="evidence" value="ECO:0007669"/>
    <property type="project" value="InterPro"/>
</dbReference>
<evidence type="ECO:0000259" key="8">
    <source>
        <dbReference type="PROSITE" id="PS51839"/>
    </source>
</evidence>
<dbReference type="NCBIfam" id="NF005895">
    <property type="entry name" value="PRK07860.1"/>
    <property type="match status" value="1"/>
</dbReference>
<dbReference type="PROSITE" id="PS00642">
    <property type="entry name" value="COMPLEX1_75K_2"/>
    <property type="match status" value="1"/>
</dbReference>
<keyword evidence="1" id="KW-0004">4Fe-4S</keyword>
<keyword evidence="4" id="KW-0408">Iron</keyword>
<evidence type="ECO:0000256" key="6">
    <source>
        <dbReference type="ARBA" id="ARBA00034078"/>
    </source>
</evidence>
<dbReference type="InterPro" id="IPR050123">
    <property type="entry name" value="Prok_molybdopt-oxidoreductase"/>
</dbReference>
<dbReference type="InterPro" id="IPR009010">
    <property type="entry name" value="Asp_de-COase-like_dom_sf"/>
</dbReference>
<dbReference type="SMART" id="SM00929">
    <property type="entry name" value="NADH-G_4Fe-4S_3"/>
    <property type="match status" value="1"/>
</dbReference>
<dbReference type="EC" id="1.6.5.11" evidence="9"/>